<dbReference type="Proteomes" id="UP000320799">
    <property type="component" value="Segment"/>
</dbReference>
<sequence length="422" mass="47152">MQNLLRSLLIQKSRKNSKSLWFLVQLLVGAKMTPNLEALRTNHRVTDKNLKSTLNGMTEDIARGEVKLKKPVELRPGYTLALFSETRFGYAYAVIDGAKQVVARFELEKTMNKDVWTPHVLIAKTEQGKGLAYSIYAYFLEKGMVFMAGETQSQGASGLWAKLGQKYPQFIVHHAMNGDLTYLGESVDPKVMKKDETRIIMLGKGQTMQKVAKKTKMKMRASTMEARTFTNKSDVKRAAEELMKKLVTSINDYSLNSIDLTLRSNSDIEDVLSDFIGLGFKPFKPAAWEIDSKMRRARFLAIGERMPILVKENSNGWGTTVILLGEVLPKFRDLLFAFRNLIDGEPCLSISTMVPSVQGLQMEFSIKGQVSAAVFTAPKDSVVGILRDQGFHPAAGNMLISKKLGLYVSYSGNSVTAMDSRY</sequence>
<organism evidence="1 2">
    <name type="scientific">Achromobacter phage Motura</name>
    <dbReference type="NCBI Taxonomy" id="2591403"/>
    <lineage>
        <taxon>Viruses</taxon>
        <taxon>Duplodnaviria</taxon>
        <taxon>Heunggongvirae</taxon>
        <taxon>Uroviricota</taxon>
        <taxon>Caudoviricetes</taxon>
        <taxon>Moturavirus</taxon>
        <taxon>Moturavirus motura</taxon>
    </lineage>
</organism>
<keyword evidence="2" id="KW-1185">Reference proteome</keyword>
<evidence type="ECO:0000313" key="2">
    <source>
        <dbReference type="Proteomes" id="UP000320799"/>
    </source>
</evidence>
<name>A0A514CSZ5_9CAUD</name>
<dbReference type="EMBL" id="MN094788">
    <property type="protein sequence ID" value="QDH83593.1"/>
    <property type="molecule type" value="Genomic_DNA"/>
</dbReference>
<proteinExistence type="predicted"/>
<dbReference type="RefSeq" id="YP_009903792.1">
    <property type="nucleotide sequence ID" value="NC_049849.1"/>
</dbReference>
<reference evidence="1 2" key="1">
    <citation type="submission" date="2019-06" db="EMBL/GenBank/DDBJ databases">
        <authorList>
            <person name="Kincaid V.D."/>
            <person name="Fuller A."/>
            <person name="Hodges K."/>
            <person name="Bansal M."/>
            <person name="Essig J."/>
            <person name="Johnson A."/>
        </authorList>
    </citation>
    <scope>NUCLEOTIDE SEQUENCE [LARGE SCALE GENOMIC DNA]</scope>
</reference>
<protein>
    <submittedName>
        <fullName evidence="1">Uncharacterized protein</fullName>
    </submittedName>
</protein>
<dbReference type="GeneID" id="56136068"/>
<accession>A0A514CSZ5</accession>
<evidence type="ECO:0000313" key="1">
    <source>
        <dbReference type="EMBL" id="QDH83593.1"/>
    </source>
</evidence>
<dbReference type="KEGG" id="vg:56136068"/>